<comment type="subcellular location">
    <subcellularLocation>
        <location evidence="1">Cell membrane</location>
        <topology evidence="1">Multi-pass membrane protein</topology>
    </subcellularLocation>
</comment>
<name>A0ABS2CN99_9MICO</name>
<evidence type="ECO:0000313" key="10">
    <source>
        <dbReference type="Proteomes" id="UP001430172"/>
    </source>
</evidence>
<reference evidence="9" key="1">
    <citation type="submission" date="2021-02" db="EMBL/GenBank/DDBJ databases">
        <title>Phycicoccus sp. MQZ13P-5T, whole genome shotgun sequence.</title>
        <authorList>
            <person name="Tuo L."/>
        </authorList>
    </citation>
    <scope>NUCLEOTIDE SEQUENCE</scope>
    <source>
        <strain evidence="9">MQZ13P-5</strain>
    </source>
</reference>
<evidence type="ECO:0000256" key="4">
    <source>
        <dbReference type="ARBA" id="ARBA00022989"/>
    </source>
</evidence>
<evidence type="ECO:0000256" key="2">
    <source>
        <dbReference type="ARBA" id="ARBA00022475"/>
    </source>
</evidence>
<protein>
    <submittedName>
        <fullName evidence="9">Type II secretion system F family protein</fullName>
    </submittedName>
</protein>
<keyword evidence="7" id="KW-0732">Signal</keyword>
<dbReference type="Pfam" id="PF00482">
    <property type="entry name" value="T2SSF"/>
    <property type="match status" value="1"/>
</dbReference>
<evidence type="ECO:0000256" key="5">
    <source>
        <dbReference type="ARBA" id="ARBA00023136"/>
    </source>
</evidence>
<sequence>MTAVLALVLLAVVLSPPRRAGRPCRVASPVRSGGPATLDDAASALTMLAAVLRGGSGAVECLEAVAAVDEGSAGRELAVVAAAHRWGESPDGAWARVGPGWAPAAAAWHAALAAGAAPAGLLEDAAARMRASEARRVEAAVHRAGVLLVLPLGACFLPGFVATTVVPVVLLLLGSVA</sequence>
<evidence type="ECO:0000259" key="8">
    <source>
        <dbReference type="Pfam" id="PF00482"/>
    </source>
</evidence>
<feature type="domain" description="Type II secretion system protein GspF" evidence="8">
    <location>
        <begin position="45"/>
        <end position="163"/>
    </location>
</feature>
<evidence type="ECO:0000256" key="7">
    <source>
        <dbReference type="SAM" id="SignalP"/>
    </source>
</evidence>
<dbReference type="RefSeq" id="WP_204131824.1">
    <property type="nucleotide sequence ID" value="NZ_JAFDVD010000014.1"/>
</dbReference>
<organism evidence="9 10">
    <name type="scientific">Phycicoccus sonneratiae</name>
    <dbReference type="NCBI Taxonomy" id="2807628"/>
    <lineage>
        <taxon>Bacteria</taxon>
        <taxon>Bacillati</taxon>
        <taxon>Actinomycetota</taxon>
        <taxon>Actinomycetes</taxon>
        <taxon>Micrococcales</taxon>
        <taxon>Intrasporangiaceae</taxon>
        <taxon>Phycicoccus</taxon>
    </lineage>
</organism>
<keyword evidence="4 6" id="KW-1133">Transmembrane helix</keyword>
<dbReference type="Proteomes" id="UP001430172">
    <property type="component" value="Unassembled WGS sequence"/>
</dbReference>
<keyword evidence="3 6" id="KW-0812">Transmembrane</keyword>
<comment type="caution">
    <text evidence="9">The sequence shown here is derived from an EMBL/GenBank/DDBJ whole genome shotgun (WGS) entry which is preliminary data.</text>
</comment>
<keyword evidence="2" id="KW-1003">Cell membrane</keyword>
<dbReference type="InterPro" id="IPR018076">
    <property type="entry name" value="T2SS_GspF_dom"/>
</dbReference>
<evidence type="ECO:0000256" key="6">
    <source>
        <dbReference type="SAM" id="Phobius"/>
    </source>
</evidence>
<evidence type="ECO:0000256" key="3">
    <source>
        <dbReference type="ARBA" id="ARBA00022692"/>
    </source>
</evidence>
<feature type="transmembrane region" description="Helical" evidence="6">
    <location>
        <begin position="145"/>
        <end position="173"/>
    </location>
</feature>
<dbReference type="EMBL" id="JAFDVD010000014">
    <property type="protein sequence ID" value="MBM6401357.1"/>
    <property type="molecule type" value="Genomic_DNA"/>
</dbReference>
<feature type="signal peptide" evidence="7">
    <location>
        <begin position="1"/>
        <end position="20"/>
    </location>
</feature>
<gene>
    <name evidence="9" type="ORF">JQN70_13240</name>
</gene>
<evidence type="ECO:0000313" key="9">
    <source>
        <dbReference type="EMBL" id="MBM6401357.1"/>
    </source>
</evidence>
<keyword evidence="10" id="KW-1185">Reference proteome</keyword>
<keyword evidence="5 6" id="KW-0472">Membrane</keyword>
<feature type="chain" id="PRO_5047093255" evidence="7">
    <location>
        <begin position="21"/>
        <end position="177"/>
    </location>
</feature>
<evidence type="ECO:0000256" key="1">
    <source>
        <dbReference type="ARBA" id="ARBA00004651"/>
    </source>
</evidence>
<proteinExistence type="predicted"/>
<accession>A0ABS2CN99</accession>